<evidence type="ECO:0008006" key="4">
    <source>
        <dbReference type="Google" id="ProtNLM"/>
    </source>
</evidence>
<name>A0ABU6FQX2_9PROT</name>
<dbReference type="EMBL" id="JAQGFR010000201">
    <property type="protein sequence ID" value="MEB8514439.1"/>
    <property type="molecule type" value="Genomic_DNA"/>
</dbReference>
<evidence type="ECO:0000313" key="2">
    <source>
        <dbReference type="EMBL" id="MEB8514439.1"/>
    </source>
</evidence>
<evidence type="ECO:0000256" key="1">
    <source>
        <dbReference type="SAM" id="MobiDB-lite"/>
    </source>
</evidence>
<dbReference type="RefSeq" id="WP_131430479.1">
    <property type="nucleotide sequence ID" value="NZ_JAQGFR010000201.1"/>
</dbReference>
<evidence type="ECO:0000313" key="3">
    <source>
        <dbReference type="Proteomes" id="UP001308776"/>
    </source>
</evidence>
<proteinExistence type="predicted"/>
<protein>
    <recommendedName>
        <fullName evidence="4">Helix-turn-helix domain-containing protein</fullName>
    </recommendedName>
</protein>
<organism evidence="2 3">
    <name type="scientific">Acidithiobacillus ferriphilus</name>
    <dbReference type="NCBI Taxonomy" id="1689834"/>
    <lineage>
        <taxon>Bacteria</taxon>
        <taxon>Pseudomonadati</taxon>
        <taxon>Pseudomonadota</taxon>
        <taxon>Acidithiobacillia</taxon>
        <taxon>Acidithiobacillales</taxon>
        <taxon>Acidithiobacillaceae</taxon>
        <taxon>Acidithiobacillus</taxon>
    </lineage>
</organism>
<sequence length="195" mass="21063">MAEARKERELGLTTRPSGTWVQTERAAHEKWAKLAVANPRACALMHVIVSQMGRHNALVASHSALSKAAGCSISTLKRSLAMLKDGGWLEVRQIGPTGTACAYIVNDRVAWSGNRDGIRYSLFSAAVLVSDAEQPDKDELGIQPPLERIPTMQPGERQLPTGDGLPPPSQPIFEGLEPELPARQLAQNVIGSSHE</sequence>
<reference evidence="2 3" key="1">
    <citation type="submission" date="2022-11" db="EMBL/GenBank/DDBJ databases">
        <title>Comparative genomics analysis of Acidithiobacillus ferriphilus.</title>
        <authorList>
            <person name="Ma L."/>
        </authorList>
    </citation>
    <scope>NUCLEOTIDE SEQUENCE [LARGE SCALE GENOMIC DNA]</scope>
    <source>
        <strain evidence="2 3">DY15</strain>
    </source>
</reference>
<accession>A0ABU6FQX2</accession>
<gene>
    <name evidence="2" type="ORF">OW717_10370</name>
</gene>
<comment type="caution">
    <text evidence="2">The sequence shown here is derived from an EMBL/GenBank/DDBJ whole genome shotgun (WGS) entry which is preliminary data.</text>
</comment>
<dbReference type="Proteomes" id="UP001308776">
    <property type="component" value="Unassembled WGS sequence"/>
</dbReference>
<feature type="region of interest" description="Disordered" evidence="1">
    <location>
        <begin position="134"/>
        <end position="175"/>
    </location>
</feature>
<keyword evidence="3" id="KW-1185">Reference proteome</keyword>